<accession>A0AA38TAH5</accession>
<dbReference type="GO" id="GO:0008270">
    <property type="term" value="F:zinc ion binding"/>
    <property type="evidence" value="ECO:0007669"/>
    <property type="project" value="UniProtKB-KW"/>
</dbReference>
<dbReference type="PROSITE" id="PS50966">
    <property type="entry name" value="ZF_SWIM"/>
    <property type="match status" value="1"/>
</dbReference>
<dbReference type="EMBL" id="JARYMX010000005">
    <property type="protein sequence ID" value="KAJ9547238.1"/>
    <property type="molecule type" value="Genomic_DNA"/>
</dbReference>
<name>A0AA38TAH5_9ASTR</name>
<dbReference type="PANTHER" id="PTHR47718">
    <property type="entry name" value="OS01G0519700 PROTEIN"/>
    <property type="match status" value="1"/>
</dbReference>
<gene>
    <name evidence="3" type="ORF">OSB04_019781</name>
</gene>
<keyword evidence="1" id="KW-0863">Zinc-finger</keyword>
<evidence type="ECO:0000313" key="4">
    <source>
        <dbReference type="Proteomes" id="UP001172457"/>
    </source>
</evidence>
<evidence type="ECO:0000256" key="1">
    <source>
        <dbReference type="PROSITE-ProRule" id="PRU00325"/>
    </source>
</evidence>
<keyword evidence="1" id="KW-0862">Zinc</keyword>
<dbReference type="AlphaFoldDB" id="A0AA38TAH5"/>
<comment type="caution">
    <text evidence="3">The sequence shown here is derived from an EMBL/GenBank/DDBJ whole genome shotgun (WGS) entry which is preliminary data.</text>
</comment>
<protein>
    <recommendedName>
        <fullName evidence="2">SWIM-type domain-containing protein</fullName>
    </recommendedName>
</protein>
<keyword evidence="4" id="KW-1185">Reference proteome</keyword>
<dbReference type="InterPro" id="IPR007527">
    <property type="entry name" value="Znf_SWIM"/>
</dbReference>
<proteinExistence type="predicted"/>
<evidence type="ECO:0000313" key="3">
    <source>
        <dbReference type="EMBL" id="KAJ9547238.1"/>
    </source>
</evidence>
<dbReference type="PANTHER" id="PTHR47718:SF12">
    <property type="entry name" value="PROTEIN FAR1-RELATED SEQUENCE"/>
    <property type="match status" value="1"/>
</dbReference>
<reference evidence="3" key="1">
    <citation type="submission" date="2023-03" db="EMBL/GenBank/DDBJ databases">
        <title>Chromosome-scale reference genome and RAD-based genetic map of yellow starthistle (Centaurea solstitialis) reveal putative structural variation and QTLs associated with invader traits.</title>
        <authorList>
            <person name="Reatini B."/>
            <person name="Cang F.A."/>
            <person name="Jiang Q."/>
            <person name="Mckibben M.T.W."/>
            <person name="Barker M.S."/>
            <person name="Rieseberg L.H."/>
            <person name="Dlugosch K.M."/>
        </authorList>
    </citation>
    <scope>NUCLEOTIDE SEQUENCE</scope>
    <source>
        <strain evidence="3">CAN-66</strain>
        <tissue evidence="3">Leaf</tissue>
    </source>
</reference>
<sequence>MYNNYAEASGFDTRLTSKKVNKLGVVQIRYIGVGKYELYKFIEEHSHPLLDSSDMCFSRKHSQLGFGDPMLVYRANRLHLGASRNFKRDMDNYVVSGGDAQMFINMMNNRKEVAPKFYFDYKVANSQLICTFWADEAARFNYSEFGDVMSFDATFRTNSWIPTYFKHVPMFSLMKTTARSESINSFFKKFSHYGNTLVFFVNCLDAALDKQRFSQQNLDHLTSSTFPKFLTPCKIERHASDNYTRAVFNSVQIEIYKAAWCCSIESVHSEGDVESYKIAHKDKASNVKCHHKVVNDKNLGMIFCSCNYVHRCGLLCRHIFKSYESEYTYECLRYGDLDEEQERMFNEVLTAVENCLCKLRGHKEELGRFSESVRTLKQEVDVSFPTEYGSSSKIDTIVDLIGVSQPENVEVYPPTGIRNEGCGKGKRLVGVGEIASNKASRRKRICRSCGKLVNHDSRNCPNKVTE</sequence>
<evidence type="ECO:0000259" key="2">
    <source>
        <dbReference type="PROSITE" id="PS50966"/>
    </source>
</evidence>
<keyword evidence="1" id="KW-0479">Metal-binding</keyword>
<organism evidence="3 4">
    <name type="scientific">Centaurea solstitialis</name>
    <name type="common">yellow star-thistle</name>
    <dbReference type="NCBI Taxonomy" id="347529"/>
    <lineage>
        <taxon>Eukaryota</taxon>
        <taxon>Viridiplantae</taxon>
        <taxon>Streptophyta</taxon>
        <taxon>Embryophyta</taxon>
        <taxon>Tracheophyta</taxon>
        <taxon>Spermatophyta</taxon>
        <taxon>Magnoliopsida</taxon>
        <taxon>eudicotyledons</taxon>
        <taxon>Gunneridae</taxon>
        <taxon>Pentapetalae</taxon>
        <taxon>asterids</taxon>
        <taxon>campanulids</taxon>
        <taxon>Asterales</taxon>
        <taxon>Asteraceae</taxon>
        <taxon>Carduoideae</taxon>
        <taxon>Cardueae</taxon>
        <taxon>Centaureinae</taxon>
        <taxon>Centaurea</taxon>
    </lineage>
</organism>
<feature type="domain" description="SWIM-type" evidence="2">
    <location>
        <begin position="276"/>
        <end position="327"/>
    </location>
</feature>
<dbReference type="Proteomes" id="UP001172457">
    <property type="component" value="Chromosome 5"/>
</dbReference>